<dbReference type="Pfam" id="PF25100">
    <property type="entry name" value="DUF7809"/>
    <property type="match status" value="1"/>
</dbReference>
<reference evidence="3 4" key="1">
    <citation type="journal article" date="2003" name="PLoS Biol.">
        <title>The genome sequence of Caenorhabditis briggsae: a platform for comparative genomics.</title>
        <authorList>
            <person name="Stein L.D."/>
            <person name="Bao Z."/>
            <person name="Blasiar D."/>
            <person name="Blumenthal T."/>
            <person name="Brent M.R."/>
            <person name="Chen N."/>
            <person name="Chinwalla A."/>
            <person name="Clarke L."/>
            <person name="Clee C."/>
            <person name="Coghlan A."/>
            <person name="Coulson A."/>
            <person name="D'Eustachio P."/>
            <person name="Fitch D.H."/>
            <person name="Fulton L.A."/>
            <person name="Fulton R.E."/>
            <person name="Griffiths-Jones S."/>
            <person name="Harris T.W."/>
            <person name="Hillier L.W."/>
            <person name="Kamath R."/>
            <person name="Kuwabara P.E."/>
            <person name="Mardis E.R."/>
            <person name="Marra M.A."/>
            <person name="Miner T.L."/>
            <person name="Minx P."/>
            <person name="Mullikin J.C."/>
            <person name="Plumb R.W."/>
            <person name="Rogers J."/>
            <person name="Schein J.E."/>
            <person name="Sohrmann M."/>
            <person name="Spieth J."/>
            <person name="Stajich J.E."/>
            <person name="Wei C."/>
            <person name="Willey D."/>
            <person name="Wilson R.K."/>
            <person name="Durbin R."/>
            <person name="Waterston R.H."/>
        </authorList>
    </citation>
    <scope>NUCLEOTIDE SEQUENCE [LARGE SCALE GENOMIC DNA]</scope>
    <source>
        <strain evidence="3 4">AF16</strain>
    </source>
</reference>
<keyword evidence="4" id="KW-1185">Reference proteome</keyword>
<dbReference type="CTD" id="8572913"/>
<reference evidence="3 4" key="2">
    <citation type="journal article" date="2011" name="PLoS Genet.">
        <title>Caenorhabditis briggsae recombinant inbred line genotypes reveal inter-strain incompatibility and the evolution of recombination.</title>
        <authorList>
            <person name="Ross J.A."/>
            <person name="Koboldt D.C."/>
            <person name="Staisch J.E."/>
            <person name="Chamberlin H.M."/>
            <person name="Gupta B.P."/>
            <person name="Miller R.D."/>
            <person name="Baird S.E."/>
            <person name="Haag E.S."/>
        </authorList>
    </citation>
    <scope>NUCLEOTIDE SEQUENCE [LARGE SCALE GENOMIC DNA]</scope>
    <source>
        <strain evidence="3 4">AF16</strain>
    </source>
</reference>
<dbReference type="AlphaFoldDB" id="A8Y150"/>
<evidence type="ECO:0000313" key="4">
    <source>
        <dbReference type="Proteomes" id="UP000008549"/>
    </source>
</evidence>
<protein>
    <submittedName>
        <fullName evidence="3">Protein CBG21957</fullName>
    </submittedName>
</protein>
<evidence type="ECO:0000259" key="2">
    <source>
        <dbReference type="Pfam" id="PF25100"/>
    </source>
</evidence>
<gene>
    <name evidence="3 5" type="ORF">CBG21957</name>
    <name evidence="3" type="ORF">CBG_21957</name>
</gene>
<accession>A8Y150</accession>
<dbReference type="InParanoid" id="A8Y150"/>
<dbReference type="RefSeq" id="XP_045097422.1">
    <property type="nucleotide sequence ID" value="XM_045241781.1"/>
</dbReference>
<dbReference type="GeneID" id="8572913"/>
<dbReference type="EMBL" id="HE600953">
    <property type="protein sequence ID" value="CAP38611.2"/>
    <property type="molecule type" value="Genomic_DNA"/>
</dbReference>
<evidence type="ECO:0000256" key="1">
    <source>
        <dbReference type="SAM" id="Coils"/>
    </source>
</evidence>
<dbReference type="GO" id="GO:0045087">
    <property type="term" value="P:innate immune response"/>
    <property type="evidence" value="ECO:0000318"/>
    <property type="project" value="GO_Central"/>
</dbReference>
<dbReference type="PANTHER" id="PTHR21447:SF13">
    <property type="entry name" value="RING-TYPE DOMAIN-CONTAINING PROTEIN"/>
    <property type="match status" value="1"/>
</dbReference>
<feature type="coiled-coil region" evidence="1">
    <location>
        <begin position="679"/>
        <end position="713"/>
    </location>
</feature>
<dbReference type="PANTHER" id="PTHR21447">
    <property type="entry name" value="RING-TYPE DOMAIN-CONTAINING PROTEIN-RELATED"/>
    <property type="match status" value="1"/>
</dbReference>
<dbReference type="WormBase" id="CBG21957">
    <property type="protein sequence ID" value="CBP39424"/>
    <property type="gene ID" value="WBGene00040620"/>
</dbReference>
<sequence length="790" mass="93448">MSQFFKNPAKCDISCDYVKDYVIYGLQKFVSESVCRSFDEPGDNGKMYIQRILKHSGNKFRMYGSADELTEEIRKFKNFPETYRLFGDQYFSLNTPEIYYSLNRKKRFINRADLYVLLHNMIISTIKHEAPKYFQASVEKLILELVPPPGGPVEHVELGKIDFRGILEHIQRLYKLSKNFSQNELGEFDIFDDLDYEERKKFDKIDKKKTRKSQKDEILQRFLDAKFLDSLEEIIDKFEDIFEFGYSPQTIRVFEDGKNSKFVIRREIFEAINLNSEYSEGIEYDDEKENISRTIDFRDLKNLFGERLGDIEFIRVPIRRTKHKAVYIQGPSREILYILIQDAFFEILKFLIHGAKLFQKCHKKEEILKLLTEFFQVFHSDFDCKCFIAVIHMQKLKENLFSNFQIINNRKIKEIRDVSGFSQRDLESELQYLGLTTTFPEIRNFAELVYSEVDRNKRERILRTCDMFDAVEQCQIICFLNMFPELKYFLHDQEACHRVVGLKCMECEKEIAEKMQEAAENAKISPIFYENLSKNEEENEEILNETMRISDSEDENPEDVDLLKYFLRPRSVSSCLWLKCMECEKEIAEKMQEAAENAKISPIFYENLSKNEEENEEILNETMRISDSEDENPEDVDLVTWEIVEAAEIPNLEHQKINKIKENPLELATEMLGKSLKLVAETKNELKIARELLEKSEKRLEDVETELRDLKNSPTFYYSLKDSDKYIAKSDLFVILQNIMFNISDTSDFCLLSIFIGHLKLQEQRIGSNFEFVKCDESILEEFYNSMLRI</sequence>
<organism evidence="3 4">
    <name type="scientific">Caenorhabditis briggsae</name>
    <dbReference type="NCBI Taxonomy" id="6238"/>
    <lineage>
        <taxon>Eukaryota</taxon>
        <taxon>Metazoa</taxon>
        <taxon>Ecdysozoa</taxon>
        <taxon>Nematoda</taxon>
        <taxon>Chromadorea</taxon>
        <taxon>Rhabditida</taxon>
        <taxon>Rhabditina</taxon>
        <taxon>Rhabditomorpha</taxon>
        <taxon>Rhabditoidea</taxon>
        <taxon>Rhabditidae</taxon>
        <taxon>Peloderinae</taxon>
        <taxon>Caenorhabditis</taxon>
    </lineage>
</organism>
<keyword evidence="1" id="KW-0175">Coiled coil</keyword>
<feature type="domain" description="DUF7809" evidence="2">
    <location>
        <begin position="726"/>
        <end position="788"/>
    </location>
</feature>
<evidence type="ECO:0000313" key="5">
    <source>
        <dbReference type="WormBase" id="CBG21957"/>
    </source>
</evidence>
<evidence type="ECO:0000313" key="3">
    <source>
        <dbReference type="EMBL" id="CAP38611.2"/>
    </source>
</evidence>
<dbReference type="InterPro" id="IPR056711">
    <property type="entry name" value="DUF7809"/>
</dbReference>
<proteinExistence type="predicted"/>
<dbReference type="KEGG" id="cbr:CBG_21957"/>
<dbReference type="HOGENOM" id="CLU_355339_0_0_1"/>
<dbReference type="Proteomes" id="UP000008549">
    <property type="component" value="Unassembled WGS sequence"/>
</dbReference>
<name>A8Y150_CAEBR</name>
<feature type="coiled-coil region" evidence="1">
    <location>
        <begin position="502"/>
        <end position="631"/>
    </location>
</feature>